<evidence type="ECO:0000256" key="1">
    <source>
        <dbReference type="SAM" id="SignalP"/>
    </source>
</evidence>
<dbReference type="InterPro" id="IPR012334">
    <property type="entry name" value="Pectin_lyas_fold"/>
</dbReference>
<dbReference type="PANTHER" id="PTHR33928">
    <property type="entry name" value="POLYGALACTURONASE QRT3"/>
    <property type="match status" value="1"/>
</dbReference>
<name>A0AAN6XRP5_9PEZI</name>
<gene>
    <name evidence="3" type="ORF">QBC40DRAFT_262470</name>
</gene>
<dbReference type="Proteomes" id="UP001303160">
    <property type="component" value="Unassembled WGS sequence"/>
</dbReference>
<accession>A0AAN6XRP5</accession>
<feature type="domain" description="Rhamnogalacturonase A/B/Epimerase-like pectate lyase" evidence="2">
    <location>
        <begin position="539"/>
        <end position="593"/>
    </location>
</feature>
<dbReference type="GO" id="GO:0006629">
    <property type="term" value="P:lipid metabolic process"/>
    <property type="evidence" value="ECO:0007669"/>
    <property type="project" value="InterPro"/>
</dbReference>
<feature type="chain" id="PRO_5042983234" evidence="1">
    <location>
        <begin position="22"/>
        <end position="1155"/>
    </location>
</feature>
<dbReference type="GO" id="GO:0004650">
    <property type="term" value="F:polygalacturonase activity"/>
    <property type="evidence" value="ECO:0007669"/>
    <property type="project" value="InterPro"/>
</dbReference>
<organism evidence="3 4">
    <name type="scientific">Triangularia verruculosa</name>
    <dbReference type="NCBI Taxonomy" id="2587418"/>
    <lineage>
        <taxon>Eukaryota</taxon>
        <taxon>Fungi</taxon>
        <taxon>Dikarya</taxon>
        <taxon>Ascomycota</taxon>
        <taxon>Pezizomycotina</taxon>
        <taxon>Sordariomycetes</taxon>
        <taxon>Sordariomycetidae</taxon>
        <taxon>Sordariales</taxon>
        <taxon>Podosporaceae</taxon>
        <taxon>Triangularia</taxon>
    </lineage>
</organism>
<keyword evidence="1" id="KW-0732">Signal</keyword>
<dbReference type="SUPFAM" id="SSF51126">
    <property type="entry name" value="Pectin lyase-like"/>
    <property type="match status" value="2"/>
</dbReference>
<dbReference type="AlphaFoldDB" id="A0AAN6XRP5"/>
<feature type="signal peptide" evidence="1">
    <location>
        <begin position="1"/>
        <end position="21"/>
    </location>
</feature>
<dbReference type="InterPro" id="IPR039279">
    <property type="entry name" value="QRT3-like"/>
</dbReference>
<dbReference type="EMBL" id="MU863889">
    <property type="protein sequence ID" value="KAK4203357.1"/>
    <property type="molecule type" value="Genomic_DNA"/>
</dbReference>
<evidence type="ECO:0000313" key="3">
    <source>
        <dbReference type="EMBL" id="KAK4203357.1"/>
    </source>
</evidence>
<dbReference type="Gene3D" id="2.160.20.10">
    <property type="entry name" value="Single-stranded right-handed beta-helix, Pectin lyase-like"/>
    <property type="match status" value="2"/>
</dbReference>
<keyword evidence="3" id="KW-0456">Lyase</keyword>
<evidence type="ECO:0000259" key="2">
    <source>
        <dbReference type="Pfam" id="PF12708"/>
    </source>
</evidence>
<dbReference type="InterPro" id="IPR024535">
    <property type="entry name" value="RHGA/B-epi-like_pectate_lyase"/>
</dbReference>
<dbReference type="SUPFAM" id="SSF51695">
    <property type="entry name" value="PLC-like phosphodiesterases"/>
    <property type="match status" value="1"/>
</dbReference>
<dbReference type="CDD" id="cd23668">
    <property type="entry name" value="GH55_beta13glucanase-like"/>
    <property type="match status" value="1"/>
</dbReference>
<proteinExistence type="predicted"/>
<keyword evidence="4" id="KW-1185">Reference proteome</keyword>
<dbReference type="PANTHER" id="PTHR33928:SF2">
    <property type="entry name" value="PECTATE LYASE SUPERFAMILY PROTEIN DOMAIN-CONTAINING PROTEIN-RELATED"/>
    <property type="match status" value="1"/>
</dbReference>
<dbReference type="InterPro" id="IPR011050">
    <property type="entry name" value="Pectin_lyase_fold/virulence"/>
</dbReference>
<reference evidence="3" key="1">
    <citation type="journal article" date="2023" name="Mol. Phylogenet. Evol.">
        <title>Genome-scale phylogeny and comparative genomics of the fungal order Sordariales.</title>
        <authorList>
            <person name="Hensen N."/>
            <person name="Bonometti L."/>
            <person name="Westerberg I."/>
            <person name="Brannstrom I.O."/>
            <person name="Guillou S."/>
            <person name="Cros-Aarteil S."/>
            <person name="Calhoun S."/>
            <person name="Haridas S."/>
            <person name="Kuo A."/>
            <person name="Mondo S."/>
            <person name="Pangilinan J."/>
            <person name="Riley R."/>
            <person name="LaButti K."/>
            <person name="Andreopoulos B."/>
            <person name="Lipzen A."/>
            <person name="Chen C."/>
            <person name="Yan M."/>
            <person name="Daum C."/>
            <person name="Ng V."/>
            <person name="Clum A."/>
            <person name="Steindorff A."/>
            <person name="Ohm R.A."/>
            <person name="Martin F."/>
            <person name="Silar P."/>
            <person name="Natvig D.O."/>
            <person name="Lalanne C."/>
            <person name="Gautier V."/>
            <person name="Ament-Velasquez S.L."/>
            <person name="Kruys A."/>
            <person name="Hutchinson M.I."/>
            <person name="Powell A.J."/>
            <person name="Barry K."/>
            <person name="Miller A.N."/>
            <person name="Grigoriev I.V."/>
            <person name="Debuchy R."/>
            <person name="Gladieux P."/>
            <person name="Hiltunen Thoren M."/>
            <person name="Johannesson H."/>
        </authorList>
    </citation>
    <scope>NUCLEOTIDE SEQUENCE</scope>
    <source>
        <strain evidence="3">CBS 315.58</strain>
    </source>
</reference>
<comment type="caution">
    <text evidence="3">The sequence shown here is derived from an EMBL/GenBank/DDBJ whole genome shotgun (WGS) entry which is preliminary data.</text>
</comment>
<reference evidence="3" key="2">
    <citation type="submission" date="2023-05" db="EMBL/GenBank/DDBJ databases">
        <authorList>
            <consortium name="Lawrence Berkeley National Laboratory"/>
            <person name="Steindorff A."/>
            <person name="Hensen N."/>
            <person name="Bonometti L."/>
            <person name="Westerberg I."/>
            <person name="Brannstrom I.O."/>
            <person name="Guillou S."/>
            <person name="Cros-Aarteil S."/>
            <person name="Calhoun S."/>
            <person name="Haridas S."/>
            <person name="Kuo A."/>
            <person name="Mondo S."/>
            <person name="Pangilinan J."/>
            <person name="Riley R."/>
            <person name="Labutti K."/>
            <person name="Andreopoulos B."/>
            <person name="Lipzen A."/>
            <person name="Chen C."/>
            <person name="Yanf M."/>
            <person name="Daum C."/>
            <person name="Ng V."/>
            <person name="Clum A."/>
            <person name="Ohm R."/>
            <person name="Martin F."/>
            <person name="Silar P."/>
            <person name="Natvig D."/>
            <person name="Lalanne C."/>
            <person name="Gautier V."/>
            <person name="Ament-Velasquez S.L."/>
            <person name="Kruys A."/>
            <person name="Hutchinson M.I."/>
            <person name="Powell A.J."/>
            <person name="Barry K."/>
            <person name="Miller A.N."/>
            <person name="Grigoriev I.V."/>
            <person name="Debuchy R."/>
            <person name="Gladieux P."/>
            <person name="Thoren M.H."/>
            <person name="Johannesson H."/>
        </authorList>
    </citation>
    <scope>NUCLEOTIDE SEQUENCE</scope>
    <source>
        <strain evidence="3">CBS 315.58</strain>
    </source>
</reference>
<dbReference type="GO" id="GO:0008081">
    <property type="term" value="F:phosphoric diester hydrolase activity"/>
    <property type="evidence" value="ECO:0007669"/>
    <property type="project" value="InterPro"/>
</dbReference>
<sequence>MRTSVAFSLLLFHLLSCKLFAIAIDASHSSVLEIKATAGDHADQLIHRHDHAPGDDKPPLLAIATQADVERARAIVQAAIQQVSKHNKARLDKPQRNNYKLKANIGTVQIAAAAALVAEADAYEEAENNDNNSTSKRQARLEQRNRVTKFWLGNTKHVGSWPFGNNDKSFVVFRDVTDPKYGAKGDGITDDTAAIRRAVSDGNMCGPGCYSSTTKGAIIYFPPGVYLVSGTIETYYGTQFIGDAVDRPVIKAAASFTGLGVISTDKYVENGGTGSDGNAKQWFINTANFYRQIRNFVIDITATNPNAYVCALHYQVAQATSLQFVEFRAKTGTTQQGIYAENGSGGFMSDLIFNGGNFGIYGGNQQFTAHRLTFNGCTTAVQLIWDWGWAWKSIYIKDADVGFKLLSEDGVHTTGSILVVDSVFDSVGTAILTFPAEGKKNDGTTGLTLDNVKFINTKRGVVDTAGASYLSSDLDIDTFVLGRIYVDQKKSTALHTRFPTKRDPTLVGSDNPWNLPKAPFYEKAKPQYTDIPVSQVRHVKDSCKGDGKTDDTQCIQRFLNDHASGSLIYFDAGSYMISDTVTIPNNAVIVGENWAQLVAFGERFADARHPRPMIRVGQKGQRGNVEMQDLIFTSKGPTAGVVFVEWNIKASAAGKAVKECPAGSQNDKCKAGSALMHIKPDASGYFENVWLWVADHDIDDPNWQDDNNFMEQCSIFVARGLLVESTTATWLYGTSSEHAVFYQYEFFNAKSVAASMIQTESPYFQPTPNPPAPFRDAVGTMPGDPAYKCGSGETCDSSWALRIVNSSQIMIHGAGLYSWFNTYTQDCLQTMDCQKSLIDLQGNFGNVRIHNLVTIGAVNMMESDGMTIAALDNQAVEFHPRWSHIAVFDPRQFKNPCTQEPADTNPAIPPGADYGVRTETDGLLAYLTIVNGCPYDFEFLGSHQWQMKDWDGQWVTVPAGESAQFKIEFMESSHIEDTAGEAYYQLKGRPLANPTGYGYWSSANPPVAWMHAILDIIGDRKLKYVCMPGSHDAGISKIDGNTALANWANTQTQWLDFYGQLMRGSRWFDVRPCLGNGGKHMLCHYTVTAGLAVGGNGLSVDDMINQINSFMDDHPGELIILDVNDESGFDTDNRTPSQTYNRLTAEQWRPIWHKI</sequence>
<dbReference type="GO" id="GO:0016829">
    <property type="term" value="F:lyase activity"/>
    <property type="evidence" value="ECO:0007669"/>
    <property type="project" value="UniProtKB-KW"/>
</dbReference>
<dbReference type="InterPro" id="IPR017946">
    <property type="entry name" value="PLC-like_Pdiesterase_TIM-brl"/>
</dbReference>
<feature type="domain" description="Rhamnogalacturonase A/B/Epimerase-like pectate lyase" evidence="2">
    <location>
        <begin position="173"/>
        <end position="403"/>
    </location>
</feature>
<dbReference type="Pfam" id="PF12708">
    <property type="entry name" value="Pect-lyase_RHGA_epim"/>
    <property type="match status" value="2"/>
</dbReference>
<evidence type="ECO:0000313" key="4">
    <source>
        <dbReference type="Proteomes" id="UP001303160"/>
    </source>
</evidence>
<protein>
    <submittedName>
        <fullName evidence="3">Pectate lyase superfamily protein-domain-containing protein</fullName>
    </submittedName>
</protein>
<dbReference type="Gene3D" id="3.20.20.190">
    <property type="entry name" value="Phosphatidylinositol (PI) phosphodiesterase"/>
    <property type="match status" value="1"/>
</dbReference>